<sequence>MAGIIASGITALGSYLGGQAANKASAQSVIQQEKFQQKMSNTAHQREVRDLKAAGLNPILSAGGGGASTPAGASYTAQDTVTPAISSAMQTRRLAADLKNLIATHDKIQSDTSLNTSLKSAAEADALLKNNNAALAAINARILGAGLPVASLKTEAMQKLSGVAHSAAGVARQAPKYLYNNFTHNAGSALRSFFTKK</sequence>
<accession>A0A4P8PKZ6</accession>
<dbReference type="Proteomes" id="UP000324850">
    <property type="component" value="Segment"/>
</dbReference>
<dbReference type="EMBL" id="MK249227">
    <property type="protein sequence ID" value="QCQ85109.1"/>
    <property type="molecule type" value="Genomic_DNA"/>
</dbReference>
<evidence type="ECO:0000313" key="1">
    <source>
        <dbReference type="EMBL" id="QCQ85109.1"/>
    </source>
</evidence>
<organism evidence="1">
    <name type="scientific">Blackfly microvirus SF02</name>
    <dbReference type="NCBI Taxonomy" id="2576452"/>
    <lineage>
        <taxon>Viruses</taxon>
        <taxon>Monodnaviria</taxon>
        <taxon>Sangervirae</taxon>
        <taxon>Phixviricota</taxon>
        <taxon>Malgrandaviricetes</taxon>
        <taxon>Petitvirales</taxon>
        <taxon>Microviridae</taxon>
        <taxon>Microvirus</taxon>
    </lineage>
</organism>
<name>A0A4P8PKZ6_9VIRU</name>
<reference evidence="1" key="1">
    <citation type="submission" date="2018-12" db="EMBL/GenBank/DDBJ databases">
        <title>Singled stranded DNA viruses identified in blackflies (Austrosimulium ungulatum) sampled in New Zealand.</title>
        <authorList>
            <person name="Kraberger S."/>
            <person name="Fontenele R.S."/>
            <person name="Schmidlin K."/>
            <person name="Walters M."/>
            <person name="Varsani A."/>
        </authorList>
    </citation>
    <scope>NUCLEOTIDE SEQUENCE [LARGE SCALE GENOMIC DNA]</scope>
    <source>
        <strain evidence="1">189</strain>
    </source>
</reference>
<protein>
    <submittedName>
        <fullName evidence="1">DNA pilot protein</fullName>
    </submittedName>
</protein>
<proteinExistence type="predicted"/>